<dbReference type="EMBL" id="RFLY01000067">
    <property type="protein sequence ID" value="RMH87251.1"/>
    <property type="molecule type" value="Genomic_DNA"/>
</dbReference>
<name>A0A3M2HC49_9GAMM</name>
<gene>
    <name evidence="1" type="ORF">EBB59_13305</name>
</gene>
<dbReference type="Gene3D" id="2.180.10.10">
    <property type="entry name" value="RHS repeat-associated core"/>
    <property type="match status" value="1"/>
</dbReference>
<protein>
    <recommendedName>
        <fullName evidence="3">RHS repeat protein</fullName>
    </recommendedName>
</protein>
<proteinExistence type="predicted"/>
<evidence type="ECO:0008006" key="3">
    <source>
        <dbReference type="Google" id="ProtNLM"/>
    </source>
</evidence>
<evidence type="ECO:0000313" key="2">
    <source>
        <dbReference type="Proteomes" id="UP000275012"/>
    </source>
</evidence>
<evidence type="ECO:0000313" key="1">
    <source>
        <dbReference type="EMBL" id="RMH87251.1"/>
    </source>
</evidence>
<feature type="non-terminal residue" evidence="1">
    <location>
        <position position="290"/>
    </location>
</feature>
<dbReference type="Proteomes" id="UP000275012">
    <property type="component" value="Unassembled WGS sequence"/>
</dbReference>
<feature type="non-terminal residue" evidence="1">
    <location>
        <position position="1"/>
    </location>
</feature>
<organism evidence="1 2">
    <name type="scientific">Solilutibacter pythonis</name>
    <dbReference type="NCBI Taxonomy" id="2483112"/>
    <lineage>
        <taxon>Bacteria</taxon>
        <taxon>Pseudomonadati</taxon>
        <taxon>Pseudomonadota</taxon>
        <taxon>Gammaproteobacteria</taxon>
        <taxon>Lysobacterales</taxon>
        <taxon>Lysobacteraceae</taxon>
        <taxon>Solilutibacter</taxon>
    </lineage>
</organism>
<keyword evidence="2" id="KW-1185">Reference proteome</keyword>
<sequence length="290" mass="31430">HRTGFAIVEKDGRHVAQARIGKTFDIVNNDWAVIRPGVKIRAEGWVDIVGWAGSASASGQVLLNFYDAAGQLIRREAGSLVSGETGSGRSTLETVAPAGAAYVALGGTARSRVVLAQSDARPVTLSDFRWVFPEQASLVMRASPPVRTAWYAFDANNQVTVMNGDLVDGQVVLKQAENSTAFDYDTAGRVIRRRSLEAGVHTARDLGYDALGRKTRESKRYTVGERPAEIAEGWRHDALGRVTAHRTYDENGLKRLNLTDYDADGRQLRQLSFGRSLDGAGQGEEAIGEG</sequence>
<reference evidence="1 2" key="1">
    <citation type="submission" date="2018-10" db="EMBL/GenBank/DDBJ databases">
        <title>Proposal of Lysobacter pythonis sp. nov. isolated from royal pythons (Python regius).</title>
        <authorList>
            <person name="Hans-Juergen B."/>
            <person name="Huptas C."/>
            <person name="Sandra B."/>
            <person name="Igor L."/>
            <person name="Joachim S."/>
            <person name="Siegfried S."/>
            <person name="Mareike W."/>
            <person name="Peter K."/>
        </authorList>
    </citation>
    <scope>NUCLEOTIDE SEQUENCE [LARGE SCALE GENOMIC DNA]</scope>
    <source>
        <strain evidence="1 2">4284/11</strain>
    </source>
</reference>
<dbReference type="AlphaFoldDB" id="A0A3M2HC49"/>
<comment type="caution">
    <text evidence="1">The sequence shown here is derived from an EMBL/GenBank/DDBJ whole genome shotgun (WGS) entry which is preliminary data.</text>
</comment>
<accession>A0A3M2HC49</accession>